<dbReference type="Gene3D" id="3.40.50.880">
    <property type="match status" value="1"/>
</dbReference>
<dbReference type="CDD" id="cd03134">
    <property type="entry name" value="GATase1_PfpI_like"/>
    <property type="match status" value="1"/>
</dbReference>
<dbReference type="GO" id="GO:0016798">
    <property type="term" value="F:hydrolase activity, acting on glycosyl bonds"/>
    <property type="evidence" value="ECO:0007669"/>
    <property type="project" value="UniProtKB-KW"/>
</dbReference>
<dbReference type="Pfam" id="PF01965">
    <property type="entry name" value="DJ-1_PfpI"/>
    <property type="match status" value="1"/>
</dbReference>
<organism evidence="3 4">
    <name type="scientific">Actinomadura rubteroloni</name>
    <dbReference type="NCBI Taxonomy" id="1926885"/>
    <lineage>
        <taxon>Bacteria</taxon>
        <taxon>Bacillati</taxon>
        <taxon>Actinomycetota</taxon>
        <taxon>Actinomycetes</taxon>
        <taxon>Streptosporangiales</taxon>
        <taxon>Thermomonosporaceae</taxon>
        <taxon>Actinomadura</taxon>
    </lineage>
</organism>
<dbReference type="EC" id="3.2.-.-" evidence="3"/>
<dbReference type="NCBIfam" id="TIGR01382">
    <property type="entry name" value="PfpI"/>
    <property type="match status" value="1"/>
</dbReference>
<keyword evidence="3" id="KW-0378">Hydrolase</keyword>
<dbReference type="InterPro" id="IPR002818">
    <property type="entry name" value="DJ-1/PfpI"/>
</dbReference>
<dbReference type="Proteomes" id="UP000242367">
    <property type="component" value="Unassembled WGS sequence"/>
</dbReference>
<protein>
    <submittedName>
        <fullName evidence="3">General stress protein 18</fullName>
        <ecNumber evidence="3">3.2.-.-</ecNumber>
    </submittedName>
</protein>
<dbReference type="RefSeq" id="WP_103563118.1">
    <property type="nucleotide sequence ID" value="NZ_MTBP01000002.1"/>
</dbReference>
<accession>A0A2P4UFV3</accession>
<dbReference type="InterPro" id="IPR006286">
    <property type="entry name" value="C56_PfpI-like"/>
</dbReference>
<evidence type="ECO:0000313" key="4">
    <source>
        <dbReference type="Proteomes" id="UP000242367"/>
    </source>
</evidence>
<proteinExistence type="inferred from homology"/>
<dbReference type="InterPro" id="IPR029062">
    <property type="entry name" value="Class_I_gatase-like"/>
</dbReference>
<reference evidence="3 4" key="1">
    <citation type="journal article" date="2017" name="Chemistry">
        <title>Isolation, Biosynthesis and Chemical Modifications of Rubterolones A-F: Rare Tropolone Alkaloids from Actinomadura sp. 5-2.</title>
        <authorList>
            <person name="Guo H."/>
            <person name="Benndorf R."/>
            <person name="Leichnitz D."/>
            <person name="Klassen J.L."/>
            <person name="Vollmers J."/>
            <person name="Gorls H."/>
            <person name="Steinacker M."/>
            <person name="Weigel C."/>
            <person name="Dahse H.M."/>
            <person name="Kaster A.K."/>
            <person name="de Beer Z.W."/>
            <person name="Poulsen M."/>
            <person name="Beemelmanns C."/>
        </authorList>
    </citation>
    <scope>NUCLEOTIDE SEQUENCE [LARGE SCALE GENOMIC DNA]</scope>
    <source>
        <strain evidence="3 4">5-2</strain>
    </source>
</reference>
<dbReference type="SUPFAM" id="SSF52317">
    <property type="entry name" value="Class I glutamine amidotransferase-like"/>
    <property type="match status" value="1"/>
</dbReference>
<dbReference type="PANTHER" id="PTHR42733">
    <property type="entry name" value="DJ-1 PROTEIN"/>
    <property type="match status" value="1"/>
</dbReference>
<evidence type="ECO:0000259" key="2">
    <source>
        <dbReference type="Pfam" id="PF01965"/>
    </source>
</evidence>
<comment type="similarity">
    <text evidence="1">Belongs to the peptidase C56 family.</text>
</comment>
<feature type="domain" description="DJ-1/PfpI" evidence="2">
    <location>
        <begin position="9"/>
        <end position="179"/>
    </location>
</feature>
<dbReference type="AlphaFoldDB" id="A0A2P4UFV3"/>
<sequence length="184" mass="19506">MAHDLKGRTIAFLAAPAGAEQVEVTEPWDGLRRAGADVRLISTAGTEIQMYDGLDKGDTFPVDAPLGHSVPDAFDALVLPGGVANPDFLRTVPEAVAFVRAFFDTGKPVAAICHAPWLLAEADVVRGRTLTSWPSLRTDLGNAGALWRDEEVQVCEAGPNTLVTSRKPADLPAFVKTAVDVFAA</sequence>
<dbReference type="EMBL" id="MTBP01000002">
    <property type="protein sequence ID" value="POM23937.1"/>
    <property type="molecule type" value="Genomic_DNA"/>
</dbReference>
<evidence type="ECO:0000313" key="3">
    <source>
        <dbReference type="EMBL" id="POM23937.1"/>
    </source>
</evidence>
<name>A0A2P4UFV3_9ACTN</name>
<keyword evidence="4" id="KW-1185">Reference proteome</keyword>
<comment type="caution">
    <text evidence="3">The sequence shown here is derived from an EMBL/GenBank/DDBJ whole genome shotgun (WGS) entry which is preliminary data.</text>
</comment>
<keyword evidence="3" id="KW-0326">Glycosidase</keyword>
<evidence type="ECO:0000256" key="1">
    <source>
        <dbReference type="ARBA" id="ARBA00008542"/>
    </source>
</evidence>
<dbReference type="PROSITE" id="PS51276">
    <property type="entry name" value="PEPTIDASE_C56_PFPI"/>
    <property type="match status" value="1"/>
</dbReference>
<gene>
    <name evidence="3" type="primary">yfkM_2</name>
    <name evidence="3" type="ORF">BTM25_25640</name>
</gene>
<dbReference type="PANTHER" id="PTHR42733:SF12">
    <property type="entry name" value="PROTEINASE"/>
    <property type="match status" value="1"/>
</dbReference>